<dbReference type="Proteomes" id="UP001064782">
    <property type="component" value="Unassembled WGS sequence"/>
</dbReference>
<evidence type="ECO:0008006" key="4">
    <source>
        <dbReference type="Google" id="ProtNLM"/>
    </source>
</evidence>
<dbReference type="Gene3D" id="3.40.50.1820">
    <property type="entry name" value="alpha/beta hydrolase"/>
    <property type="match status" value="1"/>
</dbReference>
<gene>
    <name evidence="2" type="ORF">Mkiyose1413_54150</name>
    <name evidence="1" type="ORF">SRL2020028_54570</name>
</gene>
<evidence type="ECO:0000313" key="2">
    <source>
        <dbReference type="EMBL" id="GLD33532.1"/>
    </source>
</evidence>
<accession>A0A9P3QEE8</accession>
<comment type="caution">
    <text evidence="2">The sequence shown here is derived from an EMBL/GenBank/DDBJ whole genome shotgun (WGS) entry which is preliminary data.</text>
</comment>
<name>A0A9P3QEE8_9MYCO</name>
<dbReference type="AlphaFoldDB" id="A0A9P3QEE8"/>
<organism evidence="2 3">
    <name type="scientific">Mycobacterium kiyosense</name>
    <dbReference type="NCBI Taxonomy" id="2871094"/>
    <lineage>
        <taxon>Bacteria</taxon>
        <taxon>Bacillati</taxon>
        <taxon>Actinomycetota</taxon>
        <taxon>Actinomycetes</taxon>
        <taxon>Mycobacteriales</taxon>
        <taxon>Mycobacteriaceae</taxon>
        <taxon>Mycobacterium</taxon>
    </lineage>
</organism>
<evidence type="ECO:0000313" key="3">
    <source>
        <dbReference type="Proteomes" id="UP001064782"/>
    </source>
</evidence>
<keyword evidence="3" id="KW-1185">Reference proteome</keyword>
<dbReference type="SUPFAM" id="SSF53474">
    <property type="entry name" value="alpha/beta-Hydrolases"/>
    <property type="match status" value="1"/>
</dbReference>
<evidence type="ECO:0000313" key="1">
    <source>
        <dbReference type="EMBL" id="GLB86201.1"/>
    </source>
</evidence>
<dbReference type="InterPro" id="IPR029058">
    <property type="entry name" value="AB_hydrolase_fold"/>
</dbReference>
<protein>
    <recommendedName>
        <fullName evidence="4">Esterase</fullName>
    </recommendedName>
</protein>
<reference evidence="2" key="1">
    <citation type="submission" date="2022-08" db="EMBL/GenBank/DDBJ databases">
        <title>Mycobacterium kiyosense sp. nov., scotochromogenic slow-glowing species isolated from respiratory specimens.</title>
        <authorList>
            <person name="Fukano H."/>
            <person name="Kazumi Y."/>
            <person name="Sakagami N."/>
            <person name="Ato M."/>
            <person name="Mitarai S."/>
            <person name="Hoshino Y."/>
        </authorList>
    </citation>
    <scope>NUCLEOTIDE SEQUENCE</scope>
    <source>
        <strain evidence="2">1413</strain>
        <strain evidence="1">SRL2020-028</strain>
    </source>
</reference>
<dbReference type="EMBL" id="BRZI01000085">
    <property type="protein sequence ID" value="GLD33532.1"/>
    <property type="molecule type" value="Genomic_DNA"/>
</dbReference>
<dbReference type="EMBL" id="BRXE01000122">
    <property type="protein sequence ID" value="GLB86201.1"/>
    <property type="molecule type" value="Genomic_DNA"/>
</dbReference>
<proteinExistence type="predicted"/>
<dbReference type="RefSeq" id="WP_264894653.1">
    <property type="nucleotide sequence ID" value="NZ_BRXE01000122.1"/>
</dbReference>
<dbReference type="Proteomes" id="UP001165663">
    <property type="component" value="Unassembled WGS sequence"/>
</dbReference>
<sequence>MPTVEYAPGRWADVYGEPEQPTVLLWHGMQTDARGAVRPLAELLAGHGVQVIAPDWNSHAEDGGRADLLGSLTLARQGADDGIVLVGWSLGGAAAAGVTLDAARHDVVVAHTVCLAGAFTAADPISGRHLEELLSADIGAPFTLLHGSADDVVPVAASREFAASLSAIGWPVEVVELAADHGSIAGAQYDPIADRYEPANDALGPAREVASRIAAVVSRPGL</sequence>